<gene>
    <name evidence="1" type="ORF">A4H97_04845</name>
</gene>
<sequence>MKQTALLAISCLLAATGFTQDSSITVSKNKYIQMDVGLGYLHTNMSSINASLKGAGFKPMKEDYGTLSVSFGYFVNRLLFRTDFSLVLPNHVDQRIGRNTEFKGYTIGAAIGYALVQKPKFRLYPYAGITAFNTKLQFNDISNVYDMNELLNTPRYNSSLQFSNATLDLGVQLEKIFTLTNNKWDCPQFNRYMTMGVRLGYNISPGVNKARINGHQPQDAPEYNYEGPYIKLIIGTGTKIRQMKWQ</sequence>
<reference evidence="2" key="1">
    <citation type="submission" date="2016-04" db="EMBL/GenBank/DDBJ databases">
        <authorList>
            <person name="Chen L."/>
            <person name="Zhuang W."/>
            <person name="Wang G."/>
        </authorList>
    </citation>
    <scope>NUCLEOTIDE SEQUENCE [LARGE SCALE GENOMIC DNA]</scope>
    <source>
        <strain evidence="2">17621</strain>
    </source>
</reference>
<dbReference type="RefSeq" id="WP_081200861.1">
    <property type="nucleotide sequence ID" value="NZ_FOCZ01000002.1"/>
</dbReference>
<proteinExistence type="predicted"/>
<organism evidence="1 2">
    <name type="scientific">Niastella yeongjuensis</name>
    <dbReference type="NCBI Taxonomy" id="354355"/>
    <lineage>
        <taxon>Bacteria</taxon>
        <taxon>Pseudomonadati</taxon>
        <taxon>Bacteroidota</taxon>
        <taxon>Chitinophagia</taxon>
        <taxon>Chitinophagales</taxon>
        <taxon>Chitinophagaceae</taxon>
        <taxon>Niastella</taxon>
    </lineage>
</organism>
<keyword evidence="2" id="KW-1185">Reference proteome</keyword>
<comment type="caution">
    <text evidence="1">The sequence shown here is derived from an EMBL/GenBank/DDBJ whole genome shotgun (WGS) entry which is preliminary data.</text>
</comment>
<dbReference type="EMBL" id="LVXG01000023">
    <property type="protein sequence ID" value="OQP46854.1"/>
    <property type="molecule type" value="Genomic_DNA"/>
</dbReference>
<name>A0A1V9ELM9_9BACT</name>
<evidence type="ECO:0008006" key="3">
    <source>
        <dbReference type="Google" id="ProtNLM"/>
    </source>
</evidence>
<dbReference type="AlphaFoldDB" id="A0A1V9ELM9"/>
<dbReference type="Proteomes" id="UP000192610">
    <property type="component" value="Unassembled WGS sequence"/>
</dbReference>
<dbReference type="OrthoDB" id="9934329at2"/>
<dbReference type="Gene3D" id="2.40.160.20">
    <property type="match status" value="1"/>
</dbReference>
<protein>
    <recommendedName>
        <fullName evidence="3">Outer membrane protein beta-barrel domain-containing protein</fullName>
    </recommendedName>
</protein>
<dbReference type="SUPFAM" id="SSF56925">
    <property type="entry name" value="OMPA-like"/>
    <property type="match status" value="1"/>
</dbReference>
<evidence type="ECO:0000313" key="1">
    <source>
        <dbReference type="EMBL" id="OQP46854.1"/>
    </source>
</evidence>
<dbReference type="InterPro" id="IPR011250">
    <property type="entry name" value="OMP/PagP_B-barrel"/>
</dbReference>
<accession>A0A1V9ELM9</accession>
<evidence type="ECO:0000313" key="2">
    <source>
        <dbReference type="Proteomes" id="UP000192610"/>
    </source>
</evidence>
<dbReference type="STRING" id="354355.SAMN05660816_00992"/>